<organism evidence="11 12">
    <name type="scientific">Paucimonas lemoignei</name>
    <name type="common">Pseudomonas lemoignei</name>
    <dbReference type="NCBI Taxonomy" id="29443"/>
    <lineage>
        <taxon>Bacteria</taxon>
        <taxon>Pseudomonadati</taxon>
        <taxon>Pseudomonadota</taxon>
        <taxon>Betaproteobacteria</taxon>
        <taxon>Burkholderiales</taxon>
        <taxon>Burkholderiaceae</taxon>
        <taxon>Paucimonas</taxon>
    </lineage>
</organism>
<dbReference type="CDD" id="cd00075">
    <property type="entry name" value="HATPase"/>
    <property type="match status" value="1"/>
</dbReference>
<name>A0A4R3I273_PAULE</name>
<dbReference type="CDD" id="cd00082">
    <property type="entry name" value="HisKA"/>
    <property type="match status" value="1"/>
</dbReference>
<reference evidence="11 12" key="1">
    <citation type="submission" date="2019-03" db="EMBL/GenBank/DDBJ databases">
        <title>Genomic Encyclopedia of Type Strains, Phase IV (KMG-IV): sequencing the most valuable type-strain genomes for metagenomic binning, comparative biology and taxonomic classification.</title>
        <authorList>
            <person name="Goeker M."/>
        </authorList>
    </citation>
    <scope>NUCLEOTIDE SEQUENCE [LARGE SCALE GENOMIC DNA]</scope>
    <source>
        <strain evidence="11 12">DSM 7445</strain>
    </source>
</reference>
<evidence type="ECO:0000313" key="11">
    <source>
        <dbReference type="EMBL" id="TCS39314.1"/>
    </source>
</evidence>
<dbReference type="PROSITE" id="PS50109">
    <property type="entry name" value="HIS_KIN"/>
    <property type="match status" value="1"/>
</dbReference>
<gene>
    <name evidence="11" type="ORF">EDC30_101270</name>
</gene>
<keyword evidence="4 7" id="KW-0597">Phosphoprotein</keyword>
<comment type="catalytic activity">
    <reaction evidence="1">
        <text>ATP + protein L-histidine = ADP + protein N-phospho-L-histidine.</text>
        <dbReference type="EC" id="2.7.13.3"/>
    </reaction>
</comment>
<dbReference type="InterPro" id="IPR011006">
    <property type="entry name" value="CheY-like_superfamily"/>
</dbReference>
<protein>
    <recommendedName>
        <fullName evidence="3">histidine kinase</fullName>
        <ecNumber evidence="3">2.7.13.3</ecNumber>
    </recommendedName>
</protein>
<dbReference type="Pfam" id="PF00072">
    <property type="entry name" value="Response_reg"/>
    <property type="match status" value="1"/>
</dbReference>
<feature type="domain" description="Response regulatory" evidence="10">
    <location>
        <begin position="620"/>
        <end position="737"/>
    </location>
</feature>
<proteinExistence type="predicted"/>
<keyword evidence="8" id="KW-1133">Transmembrane helix</keyword>
<dbReference type="InterPro" id="IPR003594">
    <property type="entry name" value="HATPase_dom"/>
</dbReference>
<feature type="domain" description="Histidine kinase" evidence="9">
    <location>
        <begin position="380"/>
        <end position="598"/>
    </location>
</feature>
<dbReference type="GO" id="GO:0005886">
    <property type="term" value="C:plasma membrane"/>
    <property type="evidence" value="ECO:0007669"/>
    <property type="project" value="UniProtKB-SubCell"/>
</dbReference>
<dbReference type="SUPFAM" id="SSF52172">
    <property type="entry name" value="CheY-like"/>
    <property type="match status" value="1"/>
</dbReference>
<dbReference type="CDD" id="cd18774">
    <property type="entry name" value="PDC2_HK_sensor"/>
    <property type="match status" value="1"/>
</dbReference>
<dbReference type="PROSITE" id="PS50110">
    <property type="entry name" value="RESPONSE_REGULATORY"/>
    <property type="match status" value="1"/>
</dbReference>
<dbReference type="InterPro" id="IPR036890">
    <property type="entry name" value="HATPase_C_sf"/>
</dbReference>
<dbReference type="Pfam" id="PF00512">
    <property type="entry name" value="HisKA"/>
    <property type="match status" value="1"/>
</dbReference>
<keyword evidence="12" id="KW-1185">Reference proteome</keyword>
<dbReference type="FunFam" id="3.30.565.10:FF:000006">
    <property type="entry name" value="Sensor histidine kinase WalK"/>
    <property type="match status" value="1"/>
</dbReference>
<evidence type="ECO:0000259" key="9">
    <source>
        <dbReference type="PROSITE" id="PS50109"/>
    </source>
</evidence>
<feature type="transmembrane region" description="Helical" evidence="8">
    <location>
        <begin position="17"/>
        <end position="36"/>
    </location>
</feature>
<dbReference type="Gene3D" id="3.40.50.2300">
    <property type="match status" value="1"/>
</dbReference>
<dbReference type="InterPro" id="IPR004358">
    <property type="entry name" value="Sig_transdc_His_kin-like_C"/>
</dbReference>
<evidence type="ECO:0000256" key="3">
    <source>
        <dbReference type="ARBA" id="ARBA00012438"/>
    </source>
</evidence>
<dbReference type="PANTHER" id="PTHR43547:SF2">
    <property type="entry name" value="HYBRID SIGNAL TRANSDUCTION HISTIDINE KINASE C"/>
    <property type="match status" value="1"/>
</dbReference>
<dbReference type="SMART" id="SM00448">
    <property type="entry name" value="REC"/>
    <property type="match status" value="1"/>
</dbReference>
<evidence type="ECO:0000256" key="8">
    <source>
        <dbReference type="SAM" id="Phobius"/>
    </source>
</evidence>
<dbReference type="Proteomes" id="UP000295382">
    <property type="component" value="Unassembled WGS sequence"/>
</dbReference>
<dbReference type="SUPFAM" id="SSF55874">
    <property type="entry name" value="ATPase domain of HSP90 chaperone/DNA topoisomerase II/histidine kinase"/>
    <property type="match status" value="1"/>
</dbReference>
<dbReference type="SUPFAM" id="SSF47384">
    <property type="entry name" value="Homodimeric domain of signal transducing histidine kinase"/>
    <property type="match status" value="1"/>
</dbReference>
<feature type="modified residue" description="4-aspartylphosphate" evidence="7">
    <location>
        <position position="670"/>
    </location>
</feature>
<dbReference type="Gene3D" id="3.30.565.10">
    <property type="entry name" value="Histidine kinase-like ATPase, C-terminal domain"/>
    <property type="match status" value="1"/>
</dbReference>
<feature type="transmembrane region" description="Helical" evidence="8">
    <location>
        <begin position="283"/>
        <end position="305"/>
    </location>
</feature>
<keyword evidence="6 11" id="KW-0418">Kinase</keyword>
<dbReference type="EMBL" id="SLZQ01000001">
    <property type="protein sequence ID" value="TCS39314.1"/>
    <property type="molecule type" value="Genomic_DNA"/>
</dbReference>
<accession>A0A4R3I273</accession>
<dbReference type="InterPro" id="IPR003661">
    <property type="entry name" value="HisK_dim/P_dom"/>
</dbReference>
<dbReference type="Gene3D" id="1.10.287.130">
    <property type="match status" value="1"/>
</dbReference>
<evidence type="ECO:0000313" key="12">
    <source>
        <dbReference type="Proteomes" id="UP000295382"/>
    </source>
</evidence>
<evidence type="ECO:0000256" key="5">
    <source>
        <dbReference type="ARBA" id="ARBA00022679"/>
    </source>
</evidence>
<dbReference type="Gene3D" id="3.30.450.20">
    <property type="entry name" value="PAS domain"/>
    <property type="match status" value="1"/>
</dbReference>
<dbReference type="OrthoDB" id="9768069at2"/>
<comment type="caution">
    <text evidence="11">The sequence shown here is derived from an EMBL/GenBank/DDBJ whole genome shotgun (WGS) entry which is preliminary data.</text>
</comment>
<evidence type="ECO:0000256" key="2">
    <source>
        <dbReference type="ARBA" id="ARBA00004429"/>
    </source>
</evidence>
<dbReference type="PANTHER" id="PTHR43547">
    <property type="entry name" value="TWO-COMPONENT HISTIDINE KINASE"/>
    <property type="match status" value="1"/>
</dbReference>
<dbReference type="EC" id="2.7.13.3" evidence="3"/>
<dbReference type="SMART" id="SM00388">
    <property type="entry name" value="HisKA"/>
    <property type="match status" value="1"/>
</dbReference>
<keyword evidence="5" id="KW-0808">Transferase</keyword>
<dbReference type="SMART" id="SM00387">
    <property type="entry name" value="HATPase_c"/>
    <property type="match status" value="1"/>
</dbReference>
<evidence type="ECO:0000256" key="7">
    <source>
        <dbReference type="PROSITE-ProRule" id="PRU00169"/>
    </source>
</evidence>
<dbReference type="InterPro" id="IPR036097">
    <property type="entry name" value="HisK_dim/P_sf"/>
</dbReference>
<dbReference type="PRINTS" id="PR00344">
    <property type="entry name" value="BCTRLSENSOR"/>
</dbReference>
<comment type="subcellular location">
    <subcellularLocation>
        <location evidence="2">Cell inner membrane</location>
        <topology evidence="2">Multi-pass membrane protein</topology>
    </subcellularLocation>
</comment>
<dbReference type="Pfam" id="PF02518">
    <property type="entry name" value="HATPase_c"/>
    <property type="match status" value="1"/>
</dbReference>
<keyword evidence="8" id="KW-0472">Membrane</keyword>
<dbReference type="AlphaFoldDB" id="A0A4R3I273"/>
<evidence type="ECO:0000256" key="4">
    <source>
        <dbReference type="ARBA" id="ARBA00022553"/>
    </source>
</evidence>
<evidence type="ECO:0000259" key="10">
    <source>
        <dbReference type="PROSITE" id="PS50110"/>
    </source>
</evidence>
<keyword evidence="8" id="KW-0812">Transmembrane</keyword>
<sequence length="747" mass="82169">MNGIRHATSFGALERRLFLITLSALLPVVLLSYFLLFEEAQNHKRNTVESARDLMRATVTAIDAELDHSVAALDALAASPRLRDGNLHSFRQEARNFLERRPDWSNIVLATPDAQQLVNARLPDDTSLPHRVDPAGVAHVAKTKQSRYGPLVYSPVLRQFGFSVMSPIIQDDEVRYVLTAVFLPRIWQNQINRTKLPAGAIMTILDSQYKVAARSRNEGEWIGKTATESSLQLLRQERLSDAAIATTLDGQRVYLVFEKSDRSGWIAALGIPVGIVDAPANRLYGMLAIGILLSAVLGFLVAFIIGRSITRPAKALEKAAIALGYGEQPELPKTGIAEIRKIGEALLNAYQDREAALAKERQARESAENASKAKDEFLAMLSHELRNPLAPIHSVAQLLKMPGLSQERIASLGATVERQTKHLVRLVNDLLDASRVTRRLVTLQKEIVNVRSALHDAVEQIKDRANKNRHELRLSLVGEPVFVLADRARLIQIFVNLLDNAVKYTPQNGIIAVEVTPLDETVRIAVRDNGAGISPELLPRIFDLFQQSDRSLDRQTGGLGIGLSIVKGLVELHGGTLTAHSDGAGKGSEFVVEMTRVRTDMPQVMELRQPFSGDDLRNVTVVIVDDNVDAAEAVSCYLAARFGCNALQFHDPEIALAKIIDTVPDVCILDIGMPGMDGYTLVKLLKTHHALKDTVFIALTGYGSPLDKQNSAAAGFDHHVTKPVDIDELARFIVEAMQKRSPAFQIE</sequence>
<evidence type="ECO:0000256" key="6">
    <source>
        <dbReference type="ARBA" id="ARBA00022777"/>
    </source>
</evidence>
<evidence type="ECO:0000256" key="1">
    <source>
        <dbReference type="ARBA" id="ARBA00000085"/>
    </source>
</evidence>
<dbReference type="InterPro" id="IPR005467">
    <property type="entry name" value="His_kinase_dom"/>
</dbReference>
<dbReference type="GO" id="GO:0000155">
    <property type="term" value="F:phosphorelay sensor kinase activity"/>
    <property type="evidence" value="ECO:0007669"/>
    <property type="project" value="InterPro"/>
</dbReference>
<dbReference type="InterPro" id="IPR001789">
    <property type="entry name" value="Sig_transdc_resp-reg_receiver"/>
</dbReference>